<accession>A0AAE1GUY7</accession>
<sequence length="55" mass="6349">VTCEFQWCHLFLERFTEAELCLNADFRGFSFAPSDKSSITIATEISIQIYRKSVV</sequence>
<comment type="caution">
    <text evidence="1">The sequence shown here is derived from an EMBL/GenBank/DDBJ whole genome shotgun (WGS) entry which is preliminary data.</text>
</comment>
<dbReference type="EMBL" id="JAHWGI010000100">
    <property type="protein sequence ID" value="KAK3909353.1"/>
    <property type="molecule type" value="Genomic_DNA"/>
</dbReference>
<reference evidence="1" key="1">
    <citation type="submission" date="2021-07" db="EMBL/GenBank/DDBJ databases">
        <authorList>
            <person name="Catto M.A."/>
            <person name="Jacobson A."/>
            <person name="Kennedy G."/>
            <person name="Labadie P."/>
            <person name="Hunt B.G."/>
            <person name="Srinivasan R."/>
        </authorList>
    </citation>
    <scope>NUCLEOTIDE SEQUENCE</scope>
    <source>
        <strain evidence="1">PL_HMW_Pooled</strain>
        <tissue evidence="1">Head</tissue>
    </source>
</reference>
<evidence type="ECO:0000313" key="1">
    <source>
        <dbReference type="EMBL" id="KAK3909353.1"/>
    </source>
</evidence>
<proteinExistence type="predicted"/>
<organism evidence="1 2">
    <name type="scientific">Frankliniella fusca</name>
    <dbReference type="NCBI Taxonomy" id="407009"/>
    <lineage>
        <taxon>Eukaryota</taxon>
        <taxon>Metazoa</taxon>
        <taxon>Ecdysozoa</taxon>
        <taxon>Arthropoda</taxon>
        <taxon>Hexapoda</taxon>
        <taxon>Insecta</taxon>
        <taxon>Pterygota</taxon>
        <taxon>Neoptera</taxon>
        <taxon>Paraneoptera</taxon>
        <taxon>Thysanoptera</taxon>
        <taxon>Terebrantia</taxon>
        <taxon>Thripoidea</taxon>
        <taxon>Thripidae</taxon>
        <taxon>Frankliniella</taxon>
    </lineage>
</organism>
<gene>
    <name evidence="1" type="ORF">KUF71_019408</name>
</gene>
<dbReference type="Proteomes" id="UP001219518">
    <property type="component" value="Unassembled WGS sequence"/>
</dbReference>
<dbReference type="AlphaFoldDB" id="A0AAE1GUY7"/>
<feature type="non-terminal residue" evidence="1">
    <location>
        <position position="1"/>
    </location>
</feature>
<name>A0AAE1GUY7_9NEOP</name>
<keyword evidence="2" id="KW-1185">Reference proteome</keyword>
<evidence type="ECO:0000313" key="2">
    <source>
        <dbReference type="Proteomes" id="UP001219518"/>
    </source>
</evidence>
<protein>
    <submittedName>
        <fullName evidence="1">Bifunctional nuclease 1</fullName>
    </submittedName>
</protein>
<reference evidence="1" key="2">
    <citation type="journal article" date="2023" name="BMC Genomics">
        <title>Pest status, molecular evolution, and epigenetic factors derived from the genome assembly of Frankliniella fusca, a thysanopteran phytovirus vector.</title>
        <authorList>
            <person name="Catto M.A."/>
            <person name="Labadie P.E."/>
            <person name="Jacobson A.L."/>
            <person name="Kennedy G.G."/>
            <person name="Srinivasan R."/>
            <person name="Hunt B.G."/>
        </authorList>
    </citation>
    <scope>NUCLEOTIDE SEQUENCE</scope>
    <source>
        <strain evidence="1">PL_HMW_Pooled</strain>
    </source>
</reference>